<dbReference type="PIRSF" id="PIRSF037595">
    <property type="entry name" value="Toll-like_receptor"/>
    <property type="match status" value="1"/>
</dbReference>
<evidence type="ECO:0000256" key="1">
    <source>
        <dbReference type="ARBA" id="ARBA00004479"/>
    </source>
</evidence>
<dbReference type="SUPFAM" id="SSF52047">
    <property type="entry name" value="RNI-like"/>
    <property type="match status" value="1"/>
</dbReference>
<reference evidence="13 14" key="1">
    <citation type="submission" date="2024-04" db="EMBL/GenBank/DDBJ databases">
        <authorList>
            <consortium name="Genoscope - CEA"/>
            <person name="William W."/>
        </authorList>
    </citation>
    <scope>NUCLEOTIDE SEQUENCE [LARGE SCALE GENOMIC DNA]</scope>
</reference>
<evidence type="ECO:0000256" key="10">
    <source>
        <dbReference type="ARBA" id="ARBA00023180"/>
    </source>
</evidence>
<dbReference type="Gene3D" id="3.40.50.10140">
    <property type="entry name" value="Toll/interleukin-1 receptor homology (TIR) domain"/>
    <property type="match status" value="1"/>
</dbReference>
<feature type="domain" description="TIR" evidence="12">
    <location>
        <begin position="683"/>
        <end position="824"/>
    </location>
</feature>
<keyword evidence="8 11" id="KW-0472">Membrane</keyword>
<dbReference type="PANTHER" id="PTHR24365:SF541">
    <property type="entry name" value="PROTEIN TOLL-RELATED"/>
    <property type="match status" value="1"/>
</dbReference>
<evidence type="ECO:0000256" key="9">
    <source>
        <dbReference type="ARBA" id="ARBA00023170"/>
    </source>
</evidence>
<keyword evidence="10" id="KW-0325">Glycoprotein</keyword>
<dbReference type="PANTHER" id="PTHR24365">
    <property type="entry name" value="TOLL-LIKE RECEPTOR"/>
    <property type="match status" value="1"/>
</dbReference>
<dbReference type="EMBL" id="CAXITT010000240">
    <property type="protein sequence ID" value="CAL1536807.1"/>
    <property type="molecule type" value="Genomic_DNA"/>
</dbReference>
<evidence type="ECO:0000256" key="4">
    <source>
        <dbReference type="ARBA" id="ARBA00022692"/>
    </source>
</evidence>
<dbReference type="InterPro" id="IPR003591">
    <property type="entry name" value="Leu-rich_rpt_typical-subtyp"/>
</dbReference>
<dbReference type="InterPro" id="IPR017241">
    <property type="entry name" value="Toll-like_receptor"/>
</dbReference>
<dbReference type="AlphaFoldDB" id="A0AAV2HRS7"/>
<evidence type="ECO:0000256" key="8">
    <source>
        <dbReference type="ARBA" id="ARBA00023136"/>
    </source>
</evidence>
<gene>
    <name evidence="13" type="ORF">GSLYS_00010720001</name>
</gene>
<dbReference type="InterPro" id="IPR035897">
    <property type="entry name" value="Toll_tir_struct_dom_sf"/>
</dbReference>
<comment type="similarity">
    <text evidence="2">Belongs to the Toll-like receptor family.</text>
</comment>
<dbReference type="Gene3D" id="3.80.10.10">
    <property type="entry name" value="Ribonuclease Inhibitor"/>
    <property type="match status" value="3"/>
</dbReference>
<dbReference type="Pfam" id="PF13855">
    <property type="entry name" value="LRR_8"/>
    <property type="match status" value="1"/>
</dbReference>
<comment type="subcellular location">
    <subcellularLocation>
        <location evidence="1">Membrane</location>
        <topology evidence="1">Single-pass type I membrane protein</topology>
    </subcellularLocation>
</comment>
<evidence type="ECO:0000256" key="3">
    <source>
        <dbReference type="ARBA" id="ARBA00022614"/>
    </source>
</evidence>
<dbReference type="SUPFAM" id="SSF52200">
    <property type="entry name" value="Toll/Interleukin receptor TIR domain"/>
    <property type="match status" value="1"/>
</dbReference>
<dbReference type="GO" id="GO:0004888">
    <property type="term" value="F:transmembrane signaling receptor activity"/>
    <property type="evidence" value="ECO:0007669"/>
    <property type="project" value="InterPro"/>
</dbReference>
<dbReference type="GO" id="GO:0005886">
    <property type="term" value="C:plasma membrane"/>
    <property type="evidence" value="ECO:0007669"/>
    <property type="project" value="TreeGrafter"/>
</dbReference>
<dbReference type="InterPro" id="IPR001611">
    <property type="entry name" value="Leu-rich_rpt"/>
</dbReference>
<dbReference type="Pfam" id="PF00560">
    <property type="entry name" value="LRR_1"/>
    <property type="match status" value="1"/>
</dbReference>
<dbReference type="PROSITE" id="PS51450">
    <property type="entry name" value="LRR"/>
    <property type="match status" value="1"/>
</dbReference>
<dbReference type="GO" id="GO:0002224">
    <property type="term" value="P:toll-like receptor signaling pathway"/>
    <property type="evidence" value="ECO:0007669"/>
    <property type="project" value="InterPro"/>
</dbReference>
<evidence type="ECO:0000259" key="12">
    <source>
        <dbReference type="PROSITE" id="PS50104"/>
    </source>
</evidence>
<name>A0AAV2HRS7_LYMST</name>
<keyword evidence="7 11" id="KW-1133">Transmembrane helix</keyword>
<dbReference type="GO" id="GO:0006955">
    <property type="term" value="P:immune response"/>
    <property type="evidence" value="ECO:0007669"/>
    <property type="project" value="InterPro"/>
</dbReference>
<evidence type="ECO:0000256" key="11">
    <source>
        <dbReference type="SAM" id="Phobius"/>
    </source>
</evidence>
<evidence type="ECO:0000256" key="7">
    <source>
        <dbReference type="ARBA" id="ARBA00022989"/>
    </source>
</evidence>
<dbReference type="InterPro" id="IPR032675">
    <property type="entry name" value="LRR_dom_sf"/>
</dbReference>
<evidence type="ECO:0000256" key="6">
    <source>
        <dbReference type="ARBA" id="ARBA00022737"/>
    </source>
</evidence>
<keyword evidence="4 11" id="KW-0812">Transmembrane</keyword>
<feature type="non-terminal residue" evidence="13">
    <location>
        <position position="1"/>
    </location>
</feature>
<keyword evidence="3" id="KW-0433">Leucine-rich repeat</keyword>
<dbReference type="SMART" id="SM00369">
    <property type="entry name" value="LRR_TYP"/>
    <property type="match status" value="9"/>
</dbReference>
<accession>A0AAV2HRS7</accession>
<dbReference type="Pfam" id="PF13676">
    <property type="entry name" value="TIR_2"/>
    <property type="match status" value="1"/>
</dbReference>
<proteinExistence type="inferred from homology"/>
<dbReference type="SUPFAM" id="SSF52058">
    <property type="entry name" value="L domain-like"/>
    <property type="match status" value="1"/>
</dbReference>
<dbReference type="PROSITE" id="PS50104">
    <property type="entry name" value="TIR"/>
    <property type="match status" value="1"/>
</dbReference>
<keyword evidence="14" id="KW-1185">Reference proteome</keyword>
<dbReference type="Proteomes" id="UP001497497">
    <property type="component" value="Unassembled WGS sequence"/>
</dbReference>
<dbReference type="InterPro" id="IPR000157">
    <property type="entry name" value="TIR_dom"/>
</dbReference>
<keyword evidence="6" id="KW-0677">Repeat</keyword>
<keyword evidence="9" id="KW-0675">Receptor</keyword>
<evidence type="ECO:0000256" key="5">
    <source>
        <dbReference type="ARBA" id="ARBA00022729"/>
    </source>
</evidence>
<protein>
    <recommendedName>
        <fullName evidence="12">TIR domain-containing protein</fullName>
    </recommendedName>
</protein>
<feature type="transmembrane region" description="Helical" evidence="11">
    <location>
        <begin position="632"/>
        <end position="654"/>
    </location>
</feature>
<evidence type="ECO:0000256" key="2">
    <source>
        <dbReference type="ARBA" id="ARBA00009634"/>
    </source>
</evidence>
<evidence type="ECO:0000313" key="14">
    <source>
        <dbReference type="Proteomes" id="UP001497497"/>
    </source>
</evidence>
<keyword evidence="5" id="KW-0732">Signal</keyword>
<dbReference type="SMART" id="SM00255">
    <property type="entry name" value="TIR"/>
    <property type="match status" value="1"/>
</dbReference>
<organism evidence="13 14">
    <name type="scientific">Lymnaea stagnalis</name>
    <name type="common">Great pond snail</name>
    <name type="synonym">Helix stagnalis</name>
    <dbReference type="NCBI Taxonomy" id="6523"/>
    <lineage>
        <taxon>Eukaryota</taxon>
        <taxon>Metazoa</taxon>
        <taxon>Spiralia</taxon>
        <taxon>Lophotrochozoa</taxon>
        <taxon>Mollusca</taxon>
        <taxon>Gastropoda</taxon>
        <taxon>Heterobranchia</taxon>
        <taxon>Euthyneura</taxon>
        <taxon>Panpulmonata</taxon>
        <taxon>Hygrophila</taxon>
        <taxon>Lymnaeoidea</taxon>
        <taxon>Lymnaeidae</taxon>
        <taxon>Lymnaea</taxon>
    </lineage>
</organism>
<comment type="caution">
    <text evidence="13">The sequence shown here is derived from an EMBL/GenBank/DDBJ whole genome shotgun (WGS) entry which is preliminary data.</text>
</comment>
<sequence length="826" mass="94074">SPVSCNHFDLECKGNQTHADCSGLGLAEIPSHLSPDLCLLDLSNNSLTTIPAHAFQMYPKLKFLFIRFNKIVKLSNFSFATLPALDTLDLHGNWLEMTSSAFPADAFSSLVSLQLLRINRNNPILNKTGHVYPDDALSKLVSLTHLYMDGIEVTEATPFGSGFLSLKKLGYLSLSGSNNGYCYMKRLYNNTFENLGHLYDLDLQGCGLQGDLIEAGAFSPLTNLTTLSLISNDNINIDGLPAIFYGLRNALNLRRFLLNQIVHRYSLSICLDGSYLQHFPKHLNYFEARENRLEGIDRHVVDQLSPSLETLDISGNKFVFGTYLKDIHKMKSLKRVMINSATIDFPIPIVYPSTGHDVKNSTCNLYEYRETDVQDDTFIIRLPPKLERIQMNDAGLNYLFTKMHFDPDNSLQVLSLRENHFPSLWGPIYGLNKLTFLDLSFCFIAHISPEFFQNMTSLEVLLLQGNPLGDFFADPSSAGVFSHLTNLNTLNMSFSNIYLLPEALLSQMKNLQKLSLDRNRLESFTLSISAATTLELLNLSDTHISTLPLQTRQHIDWLISRNVTTKIYMADAPISCDCQNYDFMNWMAQSPAFARNFKGYTCVFPDFSTINLATDINETVTYLNRKCSSHSVLFFVVGSCTAVVFGLIICVIVYRFRWNLKYLYYGAYVLFQGKKRDARQHEFTYDAFICYAEEDFRFVRDTLRVELAGRGLKIFIHTEDFTSGEFISSNIVRAVNVSRKTVVVLTKELLESHWCSFEVEMARMESVYTGRQVLVFVLMEEIPKSRLGRELLYCIKNNTYMEYPGERASTAQMQVWWDKLAKDIKI</sequence>
<evidence type="ECO:0000313" key="13">
    <source>
        <dbReference type="EMBL" id="CAL1536807.1"/>
    </source>
</evidence>